<organism evidence="6 7">
    <name type="scientific">Anatilimnocola aggregata</name>
    <dbReference type="NCBI Taxonomy" id="2528021"/>
    <lineage>
        <taxon>Bacteria</taxon>
        <taxon>Pseudomonadati</taxon>
        <taxon>Planctomycetota</taxon>
        <taxon>Planctomycetia</taxon>
        <taxon>Pirellulales</taxon>
        <taxon>Pirellulaceae</taxon>
        <taxon>Anatilimnocola</taxon>
    </lineage>
</organism>
<dbReference type="PRINTS" id="PR00035">
    <property type="entry name" value="HTHGNTR"/>
</dbReference>
<dbReference type="GO" id="GO:0003677">
    <property type="term" value="F:DNA binding"/>
    <property type="evidence" value="ECO:0007669"/>
    <property type="project" value="UniProtKB-KW"/>
</dbReference>
<dbReference type="InterPro" id="IPR011711">
    <property type="entry name" value="GntR_C"/>
</dbReference>
<sequence length="236" mass="26433">MATKVRHKPKAQTETVRADELTDEEPLSEAVYHRLLQGILAGQYSPGTVLSELGVAREFGVSRMPVHDALRQLAKDGLVQRERNCRARVAGITIDDVFEIFELRKFLEGPAAELAAGRLDARQMAPLQAAARSLQGKAKLKSWTSQWAQFDDLFHTTIAQASGNRRLAQDIGRYRLLHKGLNRAATEPDSLQQAMHEHLSILEALEAKDGRLARERMVGHITAWQEYFIRTISSAQ</sequence>
<keyword evidence="2" id="KW-0238">DNA-binding</keyword>
<reference evidence="6 7" key="1">
    <citation type="submission" date="2019-02" db="EMBL/GenBank/DDBJ databases">
        <title>Deep-cultivation of Planctomycetes and their phenomic and genomic characterization uncovers novel biology.</title>
        <authorList>
            <person name="Wiegand S."/>
            <person name="Jogler M."/>
            <person name="Boedeker C."/>
            <person name="Pinto D."/>
            <person name="Vollmers J."/>
            <person name="Rivas-Marin E."/>
            <person name="Kohn T."/>
            <person name="Peeters S.H."/>
            <person name="Heuer A."/>
            <person name="Rast P."/>
            <person name="Oberbeckmann S."/>
            <person name="Bunk B."/>
            <person name="Jeske O."/>
            <person name="Meyerdierks A."/>
            <person name="Storesund J.E."/>
            <person name="Kallscheuer N."/>
            <person name="Luecker S."/>
            <person name="Lage O.M."/>
            <person name="Pohl T."/>
            <person name="Merkel B.J."/>
            <person name="Hornburger P."/>
            <person name="Mueller R.-W."/>
            <person name="Bruemmer F."/>
            <person name="Labrenz M."/>
            <person name="Spormann A.M."/>
            <person name="Op den Camp H."/>
            <person name="Overmann J."/>
            <person name="Amann R."/>
            <person name="Jetten M.S.M."/>
            <person name="Mascher T."/>
            <person name="Medema M.H."/>
            <person name="Devos D.P."/>
            <person name="Kaster A.-K."/>
            <person name="Ovreas L."/>
            <person name="Rohde M."/>
            <person name="Galperin M.Y."/>
            <person name="Jogler C."/>
        </authorList>
    </citation>
    <scope>NUCLEOTIDE SEQUENCE [LARGE SCALE GENOMIC DNA]</scope>
    <source>
        <strain evidence="6 7">ETA_A8</strain>
    </source>
</reference>
<protein>
    <submittedName>
        <fullName evidence="6">Putative HTH-type transcriptional regulator YdfH</fullName>
    </submittedName>
</protein>
<keyword evidence="1" id="KW-0805">Transcription regulation</keyword>
<accession>A0A517YED1</accession>
<dbReference type="AlphaFoldDB" id="A0A517YED1"/>
<dbReference type="Gene3D" id="1.10.10.10">
    <property type="entry name" value="Winged helix-like DNA-binding domain superfamily/Winged helix DNA-binding domain"/>
    <property type="match status" value="1"/>
</dbReference>
<dbReference type="PANTHER" id="PTHR43537">
    <property type="entry name" value="TRANSCRIPTIONAL REGULATOR, GNTR FAMILY"/>
    <property type="match status" value="1"/>
</dbReference>
<evidence type="ECO:0000256" key="3">
    <source>
        <dbReference type="ARBA" id="ARBA00023163"/>
    </source>
</evidence>
<dbReference type="InterPro" id="IPR036390">
    <property type="entry name" value="WH_DNA-bd_sf"/>
</dbReference>
<dbReference type="EMBL" id="CP036274">
    <property type="protein sequence ID" value="QDU28589.1"/>
    <property type="molecule type" value="Genomic_DNA"/>
</dbReference>
<evidence type="ECO:0000256" key="2">
    <source>
        <dbReference type="ARBA" id="ARBA00023125"/>
    </source>
</evidence>
<dbReference type="KEGG" id="aagg:ETAA8_36920"/>
<feature type="region of interest" description="Disordered" evidence="4">
    <location>
        <begin position="1"/>
        <end position="20"/>
    </location>
</feature>
<evidence type="ECO:0000313" key="6">
    <source>
        <dbReference type="EMBL" id="QDU28589.1"/>
    </source>
</evidence>
<dbReference type="SUPFAM" id="SSF48008">
    <property type="entry name" value="GntR ligand-binding domain-like"/>
    <property type="match status" value="1"/>
</dbReference>
<dbReference type="Proteomes" id="UP000315017">
    <property type="component" value="Chromosome"/>
</dbReference>
<dbReference type="InterPro" id="IPR000524">
    <property type="entry name" value="Tscrpt_reg_HTH_GntR"/>
</dbReference>
<dbReference type="PROSITE" id="PS50949">
    <property type="entry name" value="HTH_GNTR"/>
    <property type="match status" value="1"/>
</dbReference>
<evidence type="ECO:0000256" key="4">
    <source>
        <dbReference type="SAM" id="MobiDB-lite"/>
    </source>
</evidence>
<evidence type="ECO:0000313" key="7">
    <source>
        <dbReference type="Proteomes" id="UP000315017"/>
    </source>
</evidence>
<evidence type="ECO:0000259" key="5">
    <source>
        <dbReference type="PROSITE" id="PS50949"/>
    </source>
</evidence>
<dbReference type="PANTHER" id="PTHR43537:SF24">
    <property type="entry name" value="GLUCONATE OPERON TRANSCRIPTIONAL REPRESSOR"/>
    <property type="match status" value="1"/>
</dbReference>
<dbReference type="InterPro" id="IPR008920">
    <property type="entry name" value="TF_FadR/GntR_C"/>
</dbReference>
<feature type="domain" description="HTH gntR-type" evidence="5">
    <location>
        <begin position="25"/>
        <end position="97"/>
    </location>
</feature>
<dbReference type="OrthoDB" id="284307at2"/>
<dbReference type="RefSeq" id="WP_145091121.1">
    <property type="nucleotide sequence ID" value="NZ_CP036274.1"/>
</dbReference>
<feature type="compositionally biased region" description="Basic residues" evidence="4">
    <location>
        <begin position="1"/>
        <end position="10"/>
    </location>
</feature>
<dbReference type="SMART" id="SM00345">
    <property type="entry name" value="HTH_GNTR"/>
    <property type="match status" value="1"/>
</dbReference>
<dbReference type="InterPro" id="IPR036388">
    <property type="entry name" value="WH-like_DNA-bd_sf"/>
</dbReference>
<dbReference type="SMART" id="SM00895">
    <property type="entry name" value="FCD"/>
    <property type="match status" value="1"/>
</dbReference>
<dbReference type="CDD" id="cd07377">
    <property type="entry name" value="WHTH_GntR"/>
    <property type="match status" value="1"/>
</dbReference>
<proteinExistence type="predicted"/>
<dbReference type="Gene3D" id="1.20.120.530">
    <property type="entry name" value="GntR ligand-binding domain-like"/>
    <property type="match status" value="1"/>
</dbReference>
<dbReference type="Pfam" id="PF00392">
    <property type="entry name" value="GntR"/>
    <property type="match status" value="1"/>
</dbReference>
<dbReference type="Pfam" id="PF07729">
    <property type="entry name" value="FCD"/>
    <property type="match status" value="1"/>
</dbReference>
<gene>
    <name evidence="6" type="primary">ydfH</name>
    <name evidence="6" type="ORF">ETAA8_36920</name>
</gene>
<dbReference type="GO" id="GO:0003700">
    <property type="term" value="F:DNA-binding transcription factor activity"/>
    <property type="evidence" value="ECO:0007669"/>
    <property type="project" value="InterPro"/>
</dbReference>
<evidence type="ECO:0000256" key="1">
    <source>
        <dbReference type="ARBA" id="ARBA00023015"/>
    </source>
</evidence>
<dbReference type="SUPFAM" id="SSF46785">
    <property type="entry name" value="Winged helix' DNA-binding domain"/>
    <property type="match status" value="1"/>
</dbReference>
<keyword evidence="7" id="KW-1185">Reference proteome</keyword>
<name>A0A517YED1_9BACT</name>
<keyword evidence="3" id="KW-0804">Transcription</keyword>